<dbReference type="PROSITE" id="PS00902">
    <property type="entry name" value="GLUTAMATE_5_KINASE"/>
    <property type="match status" value="1"/>
</dbReference>
<keyword evidence="2 8" id="KW-0028">Amino-acid biosynthesis</keyword>
<evidence type="ECO:0000256" key="8">
    <source>
        <dbReference type="HAMAP-Rule" id="MF_00456"/>
    </source>
</evidence>
<evidence type="ECO:0000256" key="7">
    <source>
        <dbReference type="ARBA" id="ARBA00022840"/>
    </source>
</evidence>
<dbReference type="InterPro" id="IPR001057">
    <property type="entry name" value="Glu/AcGlu_kinase"/>
</dbReference>
<dbReference type="Gene3D" id="3.40.1160.10">
    <property type="entry name" value="Acetylglutamate kinase-like"/>
    <property type="match status" value="2"/>
</dbReference>
<evidence type="ECO:0000256" key="1">
    <source>
        <dbReference type="ARBA" id="ARBA00022490"/>
    </source>
</evidence>
<dbReference type="AlphaFoldDB" id="A0A1F4T734"/>
<name>A0A1F4T734_UNCSA</name>
<keyword evidence="7 8" id="KW-0067">ATP-binding</keyword>
<keyword evidence="4 8" id="KW-0808">Transferase</keyword>
<evidence type="ECO:0000256" key="4">
    <source>
        <dbReference type="ARBA" id="ARBA00022679"/>
    </source>
</evidence>
<comment type="caution">
    <text evidence="10">The sequence shown here is derived from an EMBL/GenBank/DDBJ whole genome shotgun (WGS) entry which is preliminary data.</text>
</comment>
<feature type="binding site" evidence="8">
    <location>
        <begin position="208"/>
        <end position="214"/>
    </location>
    <ligand>
        <name>ATP</name>
        <dbReference type="ChEBI" id="CHEBI:30616"/>
    </ligand>
</feature>
<gene>
    <name evidence="8" type="primary">proB</name>
    <name evidence="10" type="ORF">A3K49_06120</name>
</gene>
<keyword evidence="1 8" id="KW-0963">Cytoplasm</keyword>
<dbReference type="InterPro" id="IPR041739">
    <property type="entry name" value="G5K_ProB"/>
</dbReference>
<feature type="domain" description="Aspartate/glutamate/uridylate kinase" evidence="9">
    <location>
        <begin position="6"/>
        <end position="232"/>
    </location>
</feature>
<evidence type="ECO:0000259" key="9">
    <source>
        <dbReference type="Pfam" id="PF00696"/>
    </source>
</evidence>
<dbReference type="GO" id="GO:0004349">
    <property type="term" value="F:glutamate 5-kinase activity"/>
    <property type="evidence" value="ECO:0007669"/>
    <property type="project" value="UniProtKB-UniRule"/>
</dbReference>
<dbReference type="HAMAP" id="MF_00456">
    <property type="entry name" value="ProB"/>
    <property type="match status" value="1"/>
</dbReference>
<feature type="binding site" evidence="8">
    <location>
        <position position="136"/>
    </location>
    <ligand>
        <name>substrate</name>
    </ligand>
</feature>
<dbReference type="GO" id="GO:0005524">
    <property type="term" value="F:ATP binding"/>
    <property type="evidence" value="ECO:0007669"/>
    <property type="project" value="UniProtKB-KW"/>
</dbReference>
<dbReference type="PANTHER" id="PTHR43654:SF1">
    <property type="entry name" value="ISOPENTENYL PHOSPHATE KINASE"/>
    <property type="match status" value="1"/>
</dbReference>
<dbReference type="InterPro" id="IPR019797">
    <property type="entry name" value="Glutamate_5-kinase_CS"/>
</dbReference>
<proteinExistence type="inferred from homology"/>
<evidence type="ECO:0000256" key="6">
    <source>
        <dbReference type="ARBA" id="ARBA00022777"/>
    </source>
</evidence>
<evidence type="ECO:0000256" key="3">
    <source>
        <dbReference type="ARBA" id="ARBA00022650"/>
    </source>
</evidence>
<comment type="catalytic activity">
    <reaction evidence="8">
        <text>L-glutamate + ATP = L-glutamyl 5-phosphate + ADP</text>
        <dbReference type="Rhea" id="RHEA:14877"/>
        <dbReference type="ChEBI" id="CHEBI:29985"/>
        <dbReference type="ChEBI" id="CHEBI:30616"/>
        <dbReference type="ChEBI" id="CHEBI:58274"/>
        <dbReference type="ChEBI" id="CHEBI:456216"/>
        <dbReference type="EC" id="2.7.2.11"/>
    </reaction>
</comment>
<dbReference type="UniPathway" id="UPA00098">
    <property type="reaction ID" value="UER00359"/>
</dbReference>
<dbReference type="InterPro" id="IPR001048">
    <property type="entry name" value="Asp/Glu/Uridylate_kinase"/>
</dbReference>
<feature type="binding site" evidence="8">
    <location>
        <position position="50"/>
    </location>
    <ligand>
        <name>substrate</name>
    </ligand>
</feature>
<dbReference type="CDD" id="cd04242">
    <property type="entry name" value="AAK_G5K_ProB"/>
    <property type="match status" value="1"/>
</dbReference>
<comment type="function">
    <text evidence="8">Catalyzes the transfer of a phosphate group to glutamate to form L-glutamate 5-phosphate.</text>
</comment>
<comment type="subcellular location">
    <subcellularLocation>
        <location evidence="8">Cytoplasm</location>
    </subcellularLocation>
</comment>
<evidence type="ECO:0000313" key="10">
    <source>
        <dbReference type="EMBL" id="OGC28524.1"/>
    </source>
</evidence>
<dbReference type="GO" id="GO:0055129">
    <property type="term" value="P:L-proline biosynthetic process"/>
    <property type="evidence" value="ECO:0007669"/>
    <property type="project" value="UniProtKB-UniRule"/>
</dbReference>
<feature type="binding site" evidence="8">
    <location>
        <begin position="168"/>
        <end position="169"/>
    </location>
    <ligand>
        <name>ATP</name>
        <dbReference type="ChEBI" id="CHEBI:30616"/>
    </ligand>
</feature>
<dbReference type="EC" id="2.7.2.11" evidence="8"/>
<dbReference type="GO" id="GO:0005829">
    <property type="term" value="C:cytosol"/>
    <property type="evidence" value="ECO:0007669"/>
    <property type="project" value="TreeGrafter"/>
</dbReference>
<dbReference type="PIRSF" id="PIRSF000729">
    <property type="entry name" value="GK"/>
    <property type="match status" value="1"/>
</dbReference>
<feature type="binding site" evidence="8">
    <location>
        <position position="10"/>
    </location>
    <ligand>
        <name>ATP</name>
        <dbReference type="ChEBI" id="CHEBI:30616"/>
    </ligand>
</feature>
<dbReference type="Proteomes" id="UP000178602">
    <property type="component" value="Unassembled WGS sequence"/>
</dbReference>
<dbReference type="InterPro" id="IPR036393">
    <property type="entry name" value="AceGlu_kinase-like_sf"/>
</dbReference>
<dbReference type="NCBIfam" id="TIGR01027">
    <property type="entry name" value="proB"/>
    <property type="match status" value="1"/>
</dbReference>
<feature type="binding site" evidence="8">
    <location>
        <position position="148"/>
    </location>
    <ligand>
        <name>substrate</name>
    </ligand>
</feature>
<comment type="pathway">
    <text evidence="8">Amino-acid biosynthesis; L-proline biosynthesis; L-glutamate 5-semialdehyde from L-glutamate: step 1/2.</text>
</comment>
<dbReference type="PANTHER" id="PTHR43654">
    <property type="entry name" value="GLUTAMATE 5-KINASE"/>
    <property type="match status" value="1"/>
</dbReference>
<keyword evidence="5 8" id="KW-0547">Nucleotide-binding</keyword>
<keyword evidence="3 8" id="KW-0641">Proline biosynthesis</keyword>
<evidence type="ECO:0000256" key="2">
    <source>
        <dbReference type="ARBA" id="ARBA00022605"/>
    </source>
</evidence>
<dbReference type="Pfam" id="PF00696">
    <property type="entry name" value="AA_kinase"/>
    <property type="match status" value="1"/>
</dbReference>
<evidence type="ECO:0000256" key="5">
    <source>
        <dbReference type="ARBA" id="ARBA00022741"/>
    </source>
</evidence>
<accession>A0A1F4T734</accession>
<protein>
    <recommendedName>
        <fullName evidence="8">Glutamate 5-kinase</fullName>
        <ecNumber evidence="8">2.7.2.11</ecNumber>
    </recommendedName>
    <alternativeName>
        <fullName evidence="8">Gamma-glutamyl kinase</fullName>
        <shortName evidence="8">GK</shortName>
    </alternativeName>
</protein>
<dbReference type="SUPFAM" id="SSF53633">
    <property type="entry name" value="Carbamate kinase-like"/>
    <property type="match status" value="1"/>
</dbReference>
<evidence type="ECO:0000313" key="11">
    <source>
        <dbReference type="Proteomes" id="UP000178602"/>
    </source>
</evidence>
<dbReference type="FunFam" id="3.40.1160.10:FF:000018">
    <property type="entry name" value="Glutamate 5-kinase"/>
    <property type="match status" value="1"/>
</dbReference>
<organism evidence="10 11">
    <name type="scientific">candidate division WOR-1 bacterium RIFOXYC12_FULL_54_18</name>
    <dbReference type="NCBI Taxonomy" id="1802584"/>
    <lineage>
        <taxon>Bacteria</taxon>
        <taxon>Bacillati</taxon>
        <taxon>Saganbacteria</taxon>
    </lineage>
</organism>
<dbReference type="EMBL" id="MEUG01000001">
    <property type="protein sequence ID" value="OGC28524.1"/>
    <property type="molecule type" value="Genomic_DNA"/>
</dbReference>
<sequence length="255" mass="27209">MATYDLIVIKIGSSTLTTPEGKLDHRNLKRIVSETASLLKQGKKAVIVTSGAIVAGLEKLNLGKPKSIPEKQAAAAVGQSRLMRQYEKAFEKHGITVAQILLTRDAIVDRKRYQNSRHCLQTLLAENVVPIVNENDTVSIDEIKFGDNDNLAALTARMIGADLLCLLTDVAGFYMKDKQGGSVIVPEINKLTAEVKMAAGSPKTLVGTGGMITKLQAAAICLKSGIEMAIISGRKINALKQAANGAAVGTLFRKA</sequence>
<reference evidence="10 11" key="1">
    <citation type="journal article" date="2016" name="Nat. Commun.">
        <title>Thousands of microbial genomes shed light on interconnected biogeochemical processes in an aquifer system.</title>
        <authorList>
            <person name="Anantharaman K."/>
            <person name="Brown C.T."/>
            <person name="Hug L.A."/>
            <person name="Sharon I."/>
            <person name="Castelle C.J."/>
            <person name="Probst A.J."/>
            <person name="Thomas B.C."/>
            <person name="Singh A."/>
            <person name="Wilkins M.J."/>
            <person name="Karaoz U."/>
            <person name="Brodie E.L."/>
            <person name="Williams K.H."/>
            <person name="Hubbard S.S."/>
            <person name="Banfield J.F."/>
        </authorList>
    </citation>
    <scope>NUCLEOTIDE SEQUENCE [LARGE SCALE GENOMIC DNA]</scope>
</reference>
<dbReference type="InterPro" id="IPR005715">
    <property type="entry name" value="Glu_5kinase/COase_Synthase"/>
</dbReference>
<comment type="similarity">
    <text evidence="8">Belongs to the glutamate 5-kinase family.</text>
</comment>
<keyword evidence="6 8" id="KW-0418">Kinase</keyword>
<dbReference type="PRINTS" id="PR00474">
    <property type="entry name" value="GLU5KINASE"/>
</dbReference>
<dbReference type="InterPro" id="IPR011529">
    <property type="entry name" value="Glu_5kinase"/>
</dbReference>